<dbReference type="InterPro" id="IPR019215">
    <property type="entry name" value="DUF2115"/>
</dbReference>
<evidence type="ECO:0000256" key="1">
    <source>
        <dbReference type="HAMAP-Rule" id="MF_00763"/>
    </source>
</evidence>
<accession>A0A8T5UX09</accession>
<dbReference type="HAMAP" id="MF_00763">
    <property type="entry name" value="UPF0305"/>
    <property type="match status" value="1"/>
</dbReference>
<comment type="similarity">
    <text evidence="1">Belongs to the UPF0305 family.</text>
</comment>
<comment type="caution">
    <text evidence="2">The sequence shown here is derived from an EMBL/GenBank/DDBJ whole genome shotgun (WGS) entry which is preliminary data.</text>
</comment>
<dbReference type="Proteomes" id="UP000825933">
    <property type="component" value="Unassembled WGS sequence"/>
</dbReference>
<gene>
    <name evidence="2" type="ORF">K8N75_10345</name>
</gene>
<sequence length="177" mass="20386">MLRNIKSLTIQDQTSRNELLIVLKEEAKKFTLQDIISCSLQIQQEANCIHTSYKKEYIKAETGFMIRIVEVKDDNFNYNGLLEVDELNTAINLLEEQEKMMEDMEDTNTTFIRIYSIISLYTTFIKDEPIHQVGTLFPGGFTVKKDGDKYTCPVKDNNNDNPLALCPFCIAVQDEEV</sequence>
<evidence type="ECO:0000313" key="2">
    <source>
        <dbReference type="EMBL" id="MBZ2166436.1"/>
    </source>
</evidence>
<keyword evidence="3" id="KW-1185">Reference proteome</keyword>
<dbReference type="EMBL" id="JAIOUQ010000013">
    <property type="protein sequence ID" value="MBZ2166436.1"/>
    <property type="molecule type" value="Genomic_DNA"/>
</dbReference>
<organism evidence="2 3">
    <name type="scientific">Methanobacterium spitsbergense</name>
    <dbReference type="NCBI Taxonomy" id="2874285"/>
    <lineage>
        <taxon>Archaea</taxon>
        <taxon>Methanobacteriati</taxon>
        <taxon>Methanobacteriota</taxon>
        <taxon>Methanomada group</taxon>
        <taxon>Methanobacteria</taxon>
        <taxon>Methanobacteriales</taxon>
        <taxon>Methanobacteriaceae</taxon>
        <taxon>Methanobacterium</taxon>
    </lineage>
</organism>
<dbReference type="AlphaFoldDB" id="A0A8T5UX09"/>
<dbReference type="RefSeq" id="WP_223791987.1">
    <property type="nucleotide sequence ID" value="NZ_JAIOUQ010000013.1"/>
</dbReference>
<dbReference type="Pfam" id="PF09888">
    <property type="entry name" value="DUF2115"/>
    <property type="match status" value="1"/>
</dbReference>
<protein>
    <recommendedName>
        <fullName evidence="1">UPF0305 protein K8N75_10345</fullName>
    </recommendedName>
</protein>
<evidence type="ECO:0000313" key="3">
    <source>
        <dbReference type="Proteomes" id="UP000825933"/>
    </source>
</evidence>
<proteinExistence type="inferred from homology"/>
<reference evidence="3" key="1">
    <citation type="journal article" date="2022" name="Microbiol. Resour. Announc.">
        <title>Draft Genome Sequence of a Methanogenic Archaeon from West Spitsbergen Permafrost.</title>
        <authorList>
            <person name="Trubitsyn V."/>
            <person name="Rivkina E."/>
            <person name="Shcherbakova V."/>
        </authorList>
    </citation>
    <scope>NUCLEOTIDE SEQUENCE [LARGE SCALE GENOMIC DNA]</scope>
    <source>
        <strain evidence="3">VT</strain>
    </source>
</reference>
<name>A0A8T5UX09_9EURY</name>